<feature type="compositionally biased region" description="Polar residues" evidence="7">
    <location>
        <begin position="1"/>
        <end position="10"/>
    </location>
</feature>
<accession>A0A556PQZ4</accession>
<evidence type="ECO:0000313" key="10">
    <source>
        <dbReference type="Proteomes" id="UP000316425"/>
    </source>
</evidence>
<keyword evidence="10" id="KW-1185">Reference proteome</keyword>
<evidence type="ECO:0000256" key="1">
    <source>
        <dbReference type="ARBA" id="ARBA00005322"/>
    </source>
</evidence>
<dbReference type="SUPFAM" id="SSF101498">
    <property type="entry name" value="Anti-sigma factor FlgM"/>
    <property type="match status" value="1"/>
</dbReference>
<evidence type="ECO:0000313" key="9">
    <source>
        <dbReference type="EMBL" id="TSJ66806.1"/>
    </source>
</evidence>
<sequence length="88" mass="10266">MKINPLNNPKINAYKPQVQQQQQQTQSKNQATDKVQISEEAKQLQQSNPIVEARQEKVENLKQEVQKGTYQLDPKQTAEKMVEFWNGR</sequence>
<dbReference type="InterPro" id="IPR007412">
    <property type="entry name" value="FlgM"/>
</dbReference>
<dbReference type="InterPro" id="IPR031316">
    <property type="entry name" value="FlgM_C"/>
</dbReference>
<feature type="compositionally biased region" description="Low complexity" evidence="7">
    <location>
        <begin position="17"/>
        <end position="26"/>
    </location>
</feature>
<evidence type="ECO:0000256" key="5">
    <source>
        <dbReference type="ARBA" id="ARBA00023015"/>
    </source>
</evidence>
<keyword evidence="3" id="KW-0678">Repressor</keyword>
<evidence type="ECO:0000256" key="7">
    <source>
        <dbReference type="SAM" id="MobiDB-lite"/>
    </source>
</evidence>
<evidence type="ECO:0000256" key="4">
    <source>
        <dbReference type="ARBA" id="ARBA00022795"/>
    </source>
</evidence>
<reference evidence="9 10" key="1">
    <citation type="submission" date="2019-07" db="EMBL/GenBank/DDBJ databases">
        <title>Allobacillus sp. nov. SKP isolated from shrimp paste of Euphausiacea.</title>
        <authorList>
            <person name="Kanchanasin P."/>
            <person name="Tanasupawat S."/>
            <person name="Shi W."/>
            <person name="Wu L."/>
            <person name="Ma J."/>
        </authorList>
    </citation>
    <scope>NUCLEOTIDE SEQUENCE [LARGE SCALE GENOMIC DNA]</scope>
    <source>
        <strain evidence="9 10">SKP4-8</strain>
    </source>
</reference>
<comment type="similarity">
    <text evidence="1">Belongs to the FlgM family.</text>
</comment>
<dbReference type="OrthoDB" id="2991036at2"/>
<dbReference type="GO" id="GO:0045892">
    <property type="term" value="P:negative regulation of DNA-templated transcription"/>
    <property type="evidence" value="ECO:0007669"/>
    <property type="project" value="InterPro"/>
</dbReference>
<dbReference type="InterPro" id="IPR035890">
    <property type="entry name" value="Anti-sigma-28_factor_FlgM_sf"/>
</dbReference>
<organism evidence="9 10">
    <name type="scientific">Allobacillus salarius</name>
    <dbReference type="NCBI Taxonomy" id="1955272"/>
    <lineage>
        <taxon>Bacteria</taxon>
        <taxon>Bacillati</taxon>
        <taxon>Bacillota</taxon>
        <taxon>Bacilli</taxon>
        <taxon>Bacillales</taxon>
        <taxon>Bacillaceae</taxon>
        <taxon>Allobacillus</taxon>
    </lineage>
</organism>
<keyword evidence="9" id="KW-0966">Cell projection</keyword>
<feature type="domain" description="Anti-sigma-28 factor FlgM C-terminal" evidence="8">
    <location>
        <begin position="33"/>
        <end position="83"/>
    </location>
</feature>
<evidence type="ECO:0000256" key="6">
    <source>
        <dbReference type="ARBA" id="ARBA00023163"/>
    </source>
</evidence>
<dbReference type="GO" id="GO:0044781">
    <property type="term" value="P:bacterial-type flagellum organization"/>
    <property type="evidence" value="ECO:0007669"/>
    <property type="project" value="UniProtKB-KW"/>
</dbReference>
<keyword evidence="5" id="KW-0805">Transcription regulation</keyword>
<dbReference type="NCBIfam" id="TIGR03824">
    <property type="entry name" value="FlgM_jcvi"/>
    <property type="match status" value="1"/>
</dbReference>
<keyword evidence="9" id="KW-0282">Flagellum</keyword>
<gene>
    <name evidence="9" type="primary">flgM</name>
    <name evidence="9" type="ORF">FPQ13_03690</name>
</gene>
<comment type="caution">
    <text evidence="9">The sequence shown here is derived from an EMBL/GenBank/DDBJ whole genome shotgun (WGS) entry which is preliminary data.</text>
</comment>
<dbReference type="Proteomes" id="UP000316425">
    <property type="component" value="Unassembled WGS sequence"/>
</dbReference>
<feature type="region of interest" description="Disordered" evidence="7">
    <location>
        <begin position="1"/>
        <end position="35"/>
    </location>
</feature>
<protein>
    <recommendedName>
        <fullName evidence="2">Negative regulator of flagellin synthesis</fullName>
    </recommendedName>
</protein>
<evidence type="ECO:0000256" key="2">
    <source>
        <dbReference type="ARBA" id="ARBA00017823"/>
    </source>
</evidence>
<evidence type="ECO:0000259" key="8">
    <source>
        <dbReference type="Pfam" id="PF04316"/>
    </source>
</evidence>
<dbReference type="Pfam" id="PF04316">
    <property type="entry name" value="FlgM"/>
    <property type="match status" value="1"/>
</dbReference>
<proteinExistence type="inferred from homology"/>
<name>A0A556PQZ4_9BACI</name>
<evidence type="ECO:0000256" key="3">
    <source>
        <dbReference type="ARBA" id="ARBA00022491"/>
    </source>
</evidence>
<dbReference type="AlphaFoldDB" id="A0A556PQZ4"/>
<dbReference type="EMBL" id="VMHE01000003">
    <property type="protein sequence ID" value="TSJ66806.1"/>
    <property type="molecule type" value="Genomic_DNA"/>
</dbReference>
<keyword evidence="6" id="KW-0804">Transcription</keyword>
<dbReference type="RefSeq" id="WP_144087967.1">
    <property type="nucleotide sequence ID" value="NZ_VMHE01000003.1"/>
</dbReference>
<keyword evidence="9" id="KW-0969">Cilium</keyword>
<keyword evidence="4" id="KW-1005">Bacterial flagellum biogenesis</keyword>